<dbReference type="OrthoDB" id="9802729at2"/>
<dbReference type="EMBL" id="FOYM01000036">
    <property type="protein sequence ID" value="SFR15634.1"/>
    <property type="molecule type" value="Genomic_DNA"/>
</dbReference>
<dbReference type="Proteomes" id="UP000199584">
    <property type="component" value="Unassembled WGS sequence"/>
</dbReference>
<evidence type="ECO:0000256" key="1">
    <source>
        <dbReference type="PIRSR" id="PIRSR602187-50"/>
    </source>
</evidence>
<dbReference type="PANTHER" id="PTHR30115:SF11">
    <property type="entry name" value="NITROGEN REGULATORY PROTEIN P-II HOMOLOG"/>
    <property type="match status" value="1"/>
</dbReference>
<dbReference type="SMART" id="SM00938">
    <property type="entry name" value="P-II"/>
    <property type="match status" value="1"/>
</dbReference>
<evidence type="ECO:0000256" key="2">
    <source>
        <dbReference type="RuleBase" id="RU003936"/>
    </source>
</evidence>
<dbReference type="GO" id="GO:0030234">
    <property type="term" value="F:enzyme regulator activity"/>
    <property type="evidence" value="ECO:0007669"/>
    <property type="project" value="InterPro"/>
</dbReference>
<dbReference type="GO" id="GO:0005829">
    <property type="term" value="C:cytosol"/>
    <property type="evidence" value="ECO:0007669"/>
    <property type="project" value="TreeGrafter"/>
</dbReference>
<dbReference type="AlphaFoldDB" id="A0A1I6ED15"/>
<gene>
    <name evidence="3" type="ORF">SAMN05660706_13625</name>
</gene>
<dbReference type="GO" id="GO:0006808">
    <property type="term" value="P:regulation of nitrogen utilization"/>
    <property type="evidence" value="ECO:0007669"/>
    <property type="project" value="InterPro"/>
</dbReference>
<dbReference type="STRING" id="39060.SAMN05660706_13625"/>
<dbReference type="InterPro" id="IPR015867">
    <property type="entry name" value="N-reg_PII/ATP_PRibTrfase_C"/>
</dbReference>
<dbReference type="InterPro" id="IPR002187">
    <property type="entry name" value="N-reg_PII"/>
</dbReference>
<dbReference type="InterPro" id="IPR011322">
    <property type="entry name" value="N-reg_PII-like_a/b"/>
</dbReference>
<dbReference type="PROSITE" id="PS00638">
    <property type="entry name" value="PII_GLNB_CTER"/>
    <property type="match status" value="1"/>
</dbReference>
<keyword evidence="4" id="KW-1185">Reference proteome</keyword>
<organism evidence="3 4">
    <name type="scientific">Desulfoscipio geothermicus DSM 3669</name>
    <dbReference type="NCBI Taxonomy" id="1121426"/>
    <lineage>
        <taxon>Bacteria</taxon>
        <taxon>Bacillati</taxon>
        <taxon>Bacillota</taxon>
        <taxon>Clostridia</taxon>
        <taxon>Eubacteriales</taxon>
        <taxon>Desulfallaceae</taxon>
        <taxon>Desulfoscipio</taxon>
    </lineage>
</organism>
<dbReference type="PRINTS" id="PR00340">
    <property type="entry name" value="PIIGLNB"/>
</dbReference>
<sequence length="112" mass="12595">MKKIEAIIRPARLEDVKEALSRYGIHGMTVNQVFGCGLQGGWLGVYRGHKYSINLLPKVKLEIVTEDRWVDDVVRIIIEVARTGEVGDGKIFICQLESAVRIRTGEKDEDAI</sequence>
<dbReference type="RefSeq" id="WP_092487063.1">
    <property type="nucleotide sequence ID" value="NZ_FOYM01000036.1"/>
</dbReference>
<name>A0A1I6ED15_9FIRM</name>
<proteinExistence type="inferred from homology"/>
<protein>
    <submittedName>
        <fullName evidence="3">Nitrogen regulatory protein P-II family</fullName>
    </submittedName>
</protein>
<feature type="modified residue" description="O-UMP-tyrosine" evidence="1">
    <location>
        <position position="51"/>
    </location>
</feature>
<reference evidence="4" key="1">
    <citation type="submission" date="2016-10" db="EMBL/GenBank/DDBJ databases">
        <authorList>
            <person name="Varghese N."/>
            <person name="Submissions S."/>
        </authorList>
    </citation>
    <scope>NUCLEOTIDE SEQUENCE [LARGE SCALE GENOMIC DNA]</scope>
    <source>
        <strain evidence="4">DSM 3669</strain>
    </source>
</reference>
<evidence type="ECO:0000313" key="4">
    <source>
        <dbReference type="Proteomes" id="UP000199584"/>
    </source>
</evidence>
<dbReference type="Gene3D" id="3.30.70.120">
    <property type="match status" value="1"/>
</dbReference>
<dbReference type="SUPFAM" id="SSF54913">
    <property type="entry name" value="GlnB-like"/>
    <property type="match status" value="1"/>
</dbReference>
<dbReference type="GO" id="GO:0005524">
    <property type="term" value="F:ATP binding"/>
    <property type="evidence" value="ECO:0007669"/>
    <property type="project" value="TreeGrafter"/>
</dbReference>
<dbReference type="PANTHER" id="PTHR30115">
    <property type="entry name" value="NITROGEN REGULATORY PROTEIN P-II"/>
    <property type="match status" value="1"/>
</dbReference>
<dbReference type="Pfam" id="PF00543">
    <property type="entry name" value="P-II"/>
    <property type="match status" value="1"/>
</dbReference>
<comment type="similarity">
    <text evidence="2">Belongs to the P(II) protein family.</text>
</comment>
<accession>A0A1I6ED15</accession>
<dbReference type="PROSITE" id="PS51343">
    <property type="entry name" value="PII_GLNB_DOM"/>
    <property type="match status" value="1"/>
</dbReference>
<evidence type="ECO:0000313" key="3">
    <source>
        <dbReference type="EMBL" id="SFR15634.1"/>
    </source>
</evidence>
<dbReference type="InterPro" id="IPR017918">
    <property type="entry name" value="N-reg_PII_CS"/>
</dbReference>
<keyword evidence="1" id="KW-0597">Phosphoprotein</keyword>